<dbReference type="InterPro" id="IPR014962">
    <property type="entry name" value="YolD"/>
</dbReference>
<dbReference type="PANTHER" id="PTHR40051">
    <property type="entry name" value="IG HYPOTHETICAL 15966"/>
    <property type="match status" value="1"/>
</dbReference>
<evidence type="ECO:0000313" key="1">
    <source>
        <dbReference type="EMBL" id="MCM2534222.1"/>
    </source>
</evidence>
<accession>A0ABT0WD25</accession>
<proteinExistence type="predicted"/>
<dbReference type="EMBL" id="JAMQCR010000002">
    <property type="protein sequence ID" value="MCM2534222.1"/>
    <property type="molecule type" value="Genomic_DNA"/>
</dbReference>
<gene>
    <name evidence="1" type="ORF">NDK43_20040</name>
</gene>
<evidence type="ECO:0000313" key="2">
    <source>
        <dbReference type="Proteomes" id="UP001523262"/>
    </source>
</evidence>
<dbReference type="Pfam" id="PF08863">
    <property type="entry name" value="YolD"/>
    <property type="match status" value="1"/>
</dbReference>
<reference evidence="1 2" key="1">
    <citation type="submission" date="2022-06" db="EMBL/GenBank/DDBJ databases">
        <authorList>
            <person name="Jeon C.O."/>
        </authorList>
    </citation>
    <scope>NUCLEOTIDE SEQUENCE [LARGE SCALE GENOMIC DNA]</scope>
    <source>
        <strain evidence="1 2">KCTC 13943</strain>
    </source>
</reference>
<protein>
    <submittedName>
        <fullName evidence="1">YolD-like family protein</fullName>
    </submittedName>
</protein>
<comment type="caution">
    <text evidence="1">The sequence shown here is derived from an EMBL/GenBank/DDBJ whole genome shotgun (WGS) entry which is preliminary data.</text>
</comment>
<sequence length="112" mass="13304">MDKNHKDRGMRNWNGFFMPESIKLLKDLWQDDNKTPRPHLDEIKIVEMERLLSESMNTKNLLEITTWKNGFFTTRVGFVTKIDSLNKRILLQDELQSTINLDFFSITNVMVK</sequence>
<name>A0ABT0WD25_9BACI</name>
<keyword evidence="2" id="KW-1185">Reference proteome</keyword>
<dbReference type="PANTHER" id="PTHR40051:SF1">
    <property type="entry name" value="YOLD-LIKE FAMILY PROTEIN"/>
    <property type="match status" value="1"/>
</dbReference>
<organism evidence="1 2">
    <name type="scientific">Neobacillus pocheonensis</name>
    <dbReference type="NCBI Taxonomy" id="363869"/>
    <lineage>
        <taxon>Bacteria</taxon>
        <taxon>Bacillati</taxon>
        <taxon>Bacillota</taxon>
        <taxon>Bacilli</taxon>
        <taxon>Bacillales</taxon>
        <taxon>Bacillaceae</taxon>
        <taxon>Neobacillus</taxon>
    </lineage>
</organism>
<dbReference type="Proteomes" id="UP001523262">
    <property type="component" value="Unassembled WGS sequence"/>
</dbReference>